<dbReference type="PIRSF" id="PIRSF015840">
    <property type="entry name" value="DUF284_TM_euk"/>
    <property type="match status" value="1"/>
</dbReference>
<dbReference type="GO" id="GO:0045332">
    <property type="term" value="P:phospholipid translocation"/>
    <property type="evidence" value="ECO:0007669"/>
    <property type="project" value="UniProtKB-UniRule"/>
</dbReference>
<evidence type="ECO:0000256" key="3">
    <source>
        <dbReference type="ARBA" id="ARBA00022692"/>
    </source>
</evidence>
<dbReference type="AlphaFoldDB" id="A0A8H7SHG9"/>
<comment type="caution">
    <text evidence="8">The sequence shown here is derived from an EMBL/GenBank/DDBJ whole genome shotgun (WGS) entry which is preliminary data.</text>
</comment>
<comment type="subcellular location">
    <subcellularLocation>
        <location evidence="1">Membrane</location>
        <topology evidence="1">Multi-pass membrane protein</topology>
    </subcellularLocation>
</comment>
<feature type="transmembrane region" description="Helical" evidence="7">
    <location>
        <begin position="35"/>
        <end position="55"/>
    </location>
</feature>
<keyword evidence="9" id="KW-1185">Reference proteome</keyword>
<evidence type="ECO:0000256" key="7">
    <source>
        <dbReference type="SAM" id="Phobius"/>
    </source>
</evidence>
<evidence type="ECO:0000313" key="9">
    <source>
        <dbReference type="Proteomes" id="UP000613177"/>
    </source>
</evidence>
<feature type="transmembrane region" description="Helical" evidence="7">
    <location>
        <begin position="336"/>
        <end position="357"/>
    </location>
</feature>
<dbReference type="PANTHER" id="PTHR10926:SF0">
    <property type="entry name" value="CDC50, ISOFORM A"/>
    <property type="match status" value="1"/>
</dbReference>
<organism evidence="8 9">
    <name type="scientific">Thamnidium elegans</name>
    <dbReference type="NCBI Taxonomy" id="101142"/>
    <lineage>
        <taxon>Eukaryota</taxon>
        <taxon>Fungi</taxon>
        <taxon>Fungi incertae sedis</taxon>
        <taxon>Mucoromycota</taxon>
        <taxon>Mucoromycotina</taxon>
        <taxon>Mucoromycetes</taxon>
        <taxon>Mucorales</taxon>
        <taxon>Mucorineae</taxon>
        <taxon>Mucoraceae</taxon>
        <taxon>Thamnidium</taxon>
    </lineage>
</organism>
<evidence type="ECO:0000256" key="6">
    <source>
        <dbReference type="PIRNR" id="PIRNR015840"/>
    </source>
</evidence>
<name>A0A8H7SHG9_9FUNG</name>
<protein>
    <recommendedName>
        <fullName evidence="10">Cell cycle control protein</fullName>
    </recommendedName>
</protein>
<dbReference type="GO" id="GO:0005886">
    <property type="term" value="C:plasma membrane"/>
    <property type="evidence" value="ECO:0007669"/>
    <property type="project" value="TreeGrafter"/>
</dbReference>
<proteinExistence type="inferred from homology"/>
<dbReference type="Pfam" id="PF03381">
    <property type="entry name" value="CDC50"/>
    <property type="match status" value="1"/>
</dbReference>
<gene>
    <name evidence="8" type="ORF">INT48_005074</name>
</gene>
<sequence length="394" mass="44709">MSDTSETKKSRGPVDGAFRQQRLPAWQPVLTPKTVLPAFFIIGILFLPIGGLLYWSTGKVNEIMLDYSTCGDYPSAIYMDPSKHSFKFSPEFDINSIESPVFRYENATEFLDPTWGNPNQLNIKRCVLEFSVPETMTGPIFMYYRLTNFYQNHRQYIKNFDASQLDGKIVSAEALNTNCGPIGITDNNQVVYPCGLIANSMFNDTASDLSSISSTNTYSFQRTGIAWPTDKKKYKPTTYQTSDIVPPPNWVLRYPDGKYTEQYPPPDLPTMERLMVWMHTAALPDFRKIWARNDQDTLNVGRWRVSIDLNFDTGIYDGQKWFILSTTSPLGGRNPYMGIAYMAIGGISIFIGLVFTLRHCIKPRKLGDQSYLSWNQPGGGLPVNKRGKKLLHDN</sequence>
<keyword evidence="4 7" id="KW-1133">Transmembrane helix</keyword>
<accession>A0A8H7SHG9</accession>
<evidence type="ECO:0008006" key="10">
    <source>
        <dbReference type="Google" id="ProtNLM"/>
    </source>
</evidence>
<comment type="similarity">
    <text evidence="2 6">Belongs to the CDC50/LEM3 family.</text>
</comment>
<dbReference type="InterPro" id="IPR005045">
    <property type="entry name" value="CDC50/LEM3_fam"/>
</dbReference>
<keyword evidence="3 7" id="KW-0812">Transmembrane</keyword>
<evidence type="ECO:0000313" key="8">
    <source>
        <dbReference type="EMBL" id="KAG2229136.1"/>
    </source>
</evidence>
<evidence type="ECO:0000256" key="4">
    <source>
        <dbReference type="ARBA" id="ARBA00022989"/>
    </source>
</evidence>
<keyword evidence="5 6" id="KW-0472">Membrane</keyword>
<dbReference type="Proteomes" id="UP000613177">
    <property type="component" value="Unassembled WGS sequence"/>
</dbReference>
<dbReference type="GO" id="GO:0005783">
    <property type="term" value="C:endoplasmic reticulum"/>
    <property type="evidence" value="ECO:0007669"/>
    <property type="project" value="TreeGrafter"/>
</dbReference>
<evidence type="ECO:0000256" key="1">
    <source>
        <dbReference type="ARBA" id="ARBA00004141"/>
    </source>
</evidence>
<evidence type="ECO:0000256" key="2">
    <source>
        <dbReference type="ARBA" id="ARBA00009457"/>
    </source>
</evidence>
<dbReference type="GO" id="GO:0005794">
    <property type="term" value="C:Golgi apparatus"/>
    <property type="evidence" value="ECO:0007669"/>
    <property type="project" value="TreeGrafter"/>
</dbReference>
<evidence type="ECO:0000256" key="5">
    <source>
        <dbReference type="ARBA" id="ARBA00023136"/>
    </source>
</evidence>
<reference evidence="8" key="1">
    <citation type="submission" date="2021-01" db="EMBL/GenBank/DDBJ databases">
        <title>Metabolic potential, ecology and presence of endohyphal bacteria is reflected in genomic diversity of Mucoromycotina.</title>
        <authorList>
            <person name="Muszewska A."/>
            <person name="Okrasinska A."/>
            <person name="Steczkiewicz K."/>
            <person name="Drgas O."/>
            <person name="Orlowska M."/>
            <person name="Perlinska-Lenart U."/>
            <person name="Aleksandrzak-Piekarczyk T."/>
            <person name="Szatraj K."/>
            <person name="Zielenkiewicz U."/>
            <person name="Pilsyk S."/>
            <person name="Malc E."/>
            <person name="Mieczkowski P."/>
            <person name="Kruszewska J.S."/>
            <person name="Biernat P."/>
            <person name="Pawlowska J."/>
        </authorList>
    </citation>
    <scope>NUCLEOTIDE SEQUENCE</scope>
    <source>
        <strain evidence="8">WA0000018081</strain>
    </source>
</reference>
<dbReference type="PANTHER" id="PTHR10926">
    <property type="entry name" value="CELL CYCLE CONTROL PROTEIN 50"/>
    <property type="match status" value="1"/>
</dbReference>
<dbReference type="EMBL" id="JAEPRE010000306">
    <property type="protein sequence ID" value="KAG2229136.1"/>
    <property type="molecule type" value="Genomic_DNA"/>
</dbReference>